<protein>
    <submittedName>
        <fullName evidence="1">Uncharacterized protein</fullName>
    </submittedName>
</protein>
<dbReference type="OrthoDB" id="8774604at2"/>
<organism evidence="1 2">
    <name type="scientific">Achromobacter spanius</name>
    <dbReference type="NCBI Taxonomy" id="217203"/>
    <lineage>
        <taxon>Bacteria</taxon>
        <taxon>Pseudomonadati</taxon>
        <taxon>Pseudomonadota</taxon>
        <taxon>Betaproteobacteria</taxon>
        <taxon>Burkholderiales</taxon>
        <taxon>Alcaligenaceae</taxon>
        <taxon>Achromobacter</taxon>
    </lineage>
</organism>
<dbReference type="AlphaFoldDB" id="A0A2S5GWQ1"/>
<accession>A0A2S5GWQ1</accession>
<proteinExistence type="predicted"/>
<reference evidence="1 2" key="1">
    <citation type="submission" date="2018-02" db="EMBL/GenBank/DDBJ databases">
        <title>Draft Genome of Achromobacter spanius stain 6.</title>
        <authorList>
            <person name="Gunasekera T.S."/>
            <person name="Radwan O."/>
            <person name="Ruiz O.N."/>
        </authorList>
    </citation>
    <scope>NUCLEOTIDE SEQUENCE [LARGE SCALE GENOMIC DNA]</scope>
    <source>
        <strain evidence="1 2">6</strain>
    </source>
</reference>
<dbReference type="Proteomes" id="UP000239990">
    <property type="component" value="Unassembled WGS sequence"/>
</dbReference>
<name>A0A2S5GWQ1_9BURK</name>
<dbReference type="RefSeq" id="WP_104142671.1">
    <property type="nucleotide sequence ID" value="NZ_PREU01000002.1"/>
</dbReference>
<dbReference type="EMBL" id="PREU01000002">
    <property type="protein sequence ID" value="PPA77510.1"/>
    <property type="molecule type" value="Genomic_DNA"/>
</dbReference>
<gene>
    <name evidence="1" type="ORF">C4E15_05690</name>
</gene>
<sequence>MLLEALAGLTVLVDVSAFLVAGRNAISNTVIGMPMPGVGEKYYSEYVVTAGIPIDIYSCGGGWSHPNAIGVSMYSSVFGDAITAVLEAGKDYETLYRHPSAILRELVVVNGLVRTKPVAVKKYKGCENVNVDRTPLPIGGDS</sequence>
<evidence type="ECO:0000313" key="1">
    <source>
        <dbReference type="EMBL" id="PPA77510.1"/>
    </source>
</evidence>
<comment type="caution">
    <text evidence="1">The sequence shown here is derived from an EMBL/GenBank/DDBJ whole genome shotgun (WGS) entry which is preliminary data.</text>
</comment>
<evidence type="ECO:0000313" key="2">
    <source>
        <dbReference type="Proteomes" id="UP000239990"/>
    </source>
</evidence>